<name>A0A5C6S3P5_9RHOB</name>
<feature type="domain" description="Mce/MlaD" evidence="2">
    <location>
        <begin position="39"/>
        <end position="115"/>
    </location>
</feature>
<evidence type="ECO:0000313" key="3">
    <source>
        <dbReference type="EMBL" id="TXB69109.1"/>
    </source>
</evidence>
<organism evidence="3 4">
    <name type="scientific">Paracoccus aurantiacus</name>
    <dbReference type="NCBI Taxonomy" id="2599412"/>
    <lineage>
        <taxon>Bacteria</taxon>
        <taxon>Pseudomonadati</taxon>
        <taxon>Pseudomonadota</taxon>
        <taxon>Alphaproteobacteria</taxon>
        <taxon>Rhodobacterales</taxon>
        <taxon>Paracoccaceae</taxon>
        <taxon>Paracoccus</taxon>
    </lineage>
</organism>
<keyword evidence="4" id="KW-1185">Reference proteome</keyword>
<dbReference type="InterPro" id="IPR003399">
    <property type="entry name" value="Mce/MlaD"/>
</dbReference>
<evidence type="ECO:0000256" key="1">
    <source>
        <dbReference type="SAM" id="Phobius"/>
    </source>
</evidence>
<protein>
    <submittedName>
        <fullName evidence="3">MCE family protein</fullName>
    </submittedName>
</protein>
<keyword evidence="1" id="KW-0472">Membrane</keyword>
<dbReference type="PANTHER" id="PTHR36698:SF3">
    <property type="entry name" value="ABC-TYPE TRANSPORT AUXILIARY LIPOPROTEIN COMPONENT DOMAIN-CONTAINING PROTEIN"/>
    <property type="match status" value="1"/>
</dbReference>
<sequence length="411" mass="43784">METKANFALIGAFTLVGFLGILGFLMWFAKLELNRQFAYYDAYFREVAGLTVSSQVQFAGLNVGRVVATELSPTGAEAVRVRLELDEDTPVRVDSTASIDTSAVTGVSIVTITPGSPDAALLRDVTEEQIPVITSGRSTLQTLGQQAPELLARLNVLAGQLTQMTGDENQQRIANILSNTEAASASLDQTMKDVSRATDAIAAAATDLADVGDKLELITARADTALESFAGASTQAEQTLARVDAYLGDDLSPLTNDLRGRVPALADDLSRLSNRAMDSLDNLDVALGSATTTLDTAGRVVDDLGPVFNDLRSTLGRVNESLANLPDELPRITANIGDAARSAAGAFDSLRAMLDGARAPVQAFTREGLPQYSRLAQDMRAMVTNIDALVSTLRRNPAQLLRGQPTPEFRR</sequence>
<dbReference type="EMBL" id="VOPL01000003">
    <property type="protein sequence ID" value="TXB69109.1"/>
    <property type="molecule type" value="Genomic_DNA"/>
</dbReference>
<comment type="caution">
    <text evidence="3">The sequence shown here is derived from an EMBL/GenBank/DDBJ whole genome shotgun (WGS) entry which is preliminary data.</text>
</comment>
<reference evidence="3 4" key="1">
    <citation type="submission" date="2019-08" db="EMBL/GenBank/DDBJ databases">
        <authorList>
            <person name="Ye J."/>
        </authorList>
    </citation>
    <scope>NUCLEOTIDE SEQUENCE [LARGE SCALE GENOMIC DNA]</scope>
    <source>
        <strain evidence="3 4">TK008</strain>
    </source>
</reference>
<keyword evidence="1" id="KW-0812">Transmembrane</keyword>
<dbReference type="AlphaFoldDB" id="A0A5C6S3P5"/>
<dbReference type="Pfam" id="PF02470">
    <property type="entry name" value="MlaD"/>
    <property type="match status" value="1"/>
</dbReference>
<evidence type="ECO:0000259" key="2">
    <source>
        <dbReference type="Pfam" id="PF02470"/>
    </source>
</evidence>
<evidence type="ECO:0000313" key="4">
    <source>
        <dbReference type="Proteomes" id="UP000321562"/>
    </source>
</evidence>
<dbReference type="PANTHER" id="PTHR36698">
    <property type="entry name" value="BLL5892 PROTEIN"/>
    <property type="match status" value="1"/>
</dbReference>
<proteinExistence type="predicted"/>
<feature type="transmembrane region" description="Helical" evidence="1">
    <location>
        <begin position="7"/>
        <end position="29"/>
    </location>
</feature>
<dbReference type="RefSeq" id="WP_147097731.1">
    <property type="nucleotide sequence ID" value="NZ_JBHUFH010000011.1"/>
</dbReference>
<gene>
    <name evidence="3" type="ORF">FQV27_09060</name>
</gene>
<dbReference type="Proteomes" id="UP000321562">
    <property type="component" value="Unassembled WGS sequence"/>
</dbReference>
<keyword evidence="1" id="KW-1133">Transmembrane helix</keyword>
<dbReference type="OrthoDB" id="9808689at2"/>
<accession>A0A5C6S3P5</accession>